<feature type="domain" description="Cysteinyl-tRNA synthetase class Ia DALR" evidence="15">
    <location>
        <begin position="359"/>
        <end position="423"/>
    </location>
</feature>
<dbReference type="EC" id="6.1.1.16" evidence="13"/>
<dbReference type="Gene3D" id="3.40.50.620">
    <property type="entry name" value="HUPs"/>
    <property type="match status" value="1"/>
</dbReference>
<feature type="short sequence motif" description="'KMSKS' region" evidence="13">
    <location>
        <begin position="269"/>
        <end position="273"/>
    </location>
</feature>
<name>A0A1S8KPS4_9LACT</name>
<feature type="binding site" evidence="13">
    <location>
        <position position="237"/>
    </location>
    <ligand>
        <name>Zn(2+)</name>
        <dbReference type="ChEBI" id="CHEBI:29105"/>
    </ligand>
</feature>
<dbReference type="PANTHER" id="PTHR10890:SF3">
    <property type="entry name" value="CYSTEINE--TRNA LIGASE, CYTOPLASMIC"/>
    <property type="match status" value="1"/>
</dbReference>
<dbReference type="FunFam" id="3.40.50.620:FF:000009">
    <property type="entry name" value="Cysteine--tRNA ligase"/>
    <property type="match status" value="1"/>
</dbReference>
<dbReference type="NCBIfam" id="TIGR00435">
    <property type="entry name" value="cysS"/>
    <property type="match status" value="1"/>
</dbReference>
<comment type="subunit">
    <text evidence="3 13">Monomer.</text>
</comment>
<dbReference type="Pfam" id="PF01406">
    <property type="entry name" value="tRNA-synt_1e"/>
    <property type="match status" value="1"/>
</dbReference>
<feature type="coiled-coil region" evidence="14">
    <location>
        <begin position="414"/>
        <end position="448"/>
    </location>
</feature>
<dbReference type="InterPro" id="IPR056411">
    <property type="entry name" value="CysS_C"/>
</dbReference>
<accession>A0A1S8KPS4</accession>
<evidence type="ECO:0000256" key="11">
    <source>
        <dbReference type="ARBA" id="ARBA00023146"/>
    </source>
</evidence>
<sequence>MVKVYNTLSRQLEEFVPIEPGRVRMYVCGPTVYNYIHIGNARAAVAFDTIRKYLEFRGYAVRYVSNFTDVDDKILRAAREAGEEPRTLAERFIQAYHDDTGALNVARADVHPTVTDNIDEIIAFNEALIERGYAYESGGDVYFKTREFESYGKLSGISVDELLAGASERLDEADSQLKADPLDFALWKTAKDGELSWDSPWGKGRPGWHIECSVMATRELGDTIDIHAGGQDLQFPHHENEIAQTEAKTGQSFAHYWLHNGFVTMDSEKMSKSLGNFKLLRDLLEHFDGQVLRFLLATAHYRKPINYSEAAIEEARVNLQKIQTAYENAEYRLRSAVDVSGQLPDDRQVLDEWQVFLDSFNTHMDMDFQAQNGISDIYDMVRFLNRYMNQETVSGAVLDQLLADLKERLYIFGIEDLTSEQTLLDEDIRDLIDEREQAREDKDYARADEIRDQLSEQGIILEDTAQGVRFKRVNADGE</sequence>
<keyword evidence="7 13" id="KW-0547">Nucleotide-binding</keyword>
<evidence type="ECO:0000256" key="6">
    <source>
        <dbReference type="ARBA" id="ARBA00022723"/>
    </source>
</evidence>
<dbReference type="SUPFAM" id="SSF52374">
    <property type="entry name" value="Nucleotidylyl transferase"/>
    <property type="match status" value="1"/>
</dbReference>
<evidence type="ECO:0000256" key="14">
    <source>
        <dbReference type="SAM" id="Coils"/>
    </source>
</evidence>
<dbReference type="Pfam" id="PF09190">
    <property type="entry name" value="DALR_2"/>
    <property type="match status" value="1"/>
</dbReference>
<feature type="short sequence motif" description="'HIGH' region" evidence="13">
    <location>
        <begin position="30"/>
        <end position="40"/>
    </location>
</feature>
<evidence type="ECO:0000313" key="17">
    <source>
        <dbReference type="Proteomes" id="UP000190409"/>
    </source>
</evidence>
<comment type="caution">
    <text evidence="16">The sequence shown here is derived from an EMBL/GenBank/DDBJ whole genome shotgun (WGS) entry which is preliminary data.</text>
</comment>
<dbReference type="SMART" id="SM00840">
    <property type="entry name" value="DALR_2"/>
    <property type="match status" value="1"/>
</dbReference>
<reference evidence="16 17" key="1">
    <citation type="submission" date="2017-01" db="EMBL/GenBank/DDBJ databases">
        <title>Complete Genome Sequence of Dolosigranulum pigrum isolated from a Patient with interstitial lung disease.</title>
        <authorList>
            <person name="Mukhopadhyay R."/>
            <person name="Joaquin J."/>
            <person name="Hogue R."/>
            <person name="Fitzgerald S."/>
            <person name="Jospin G."/>
            <person name="Eisen J.A."/>
            <person name="Chaturvedi V."/>
        </authorList>
    </citation>
    <scope>NUCLEOTIDE SEQUENCE [LARGE SCALE GENOMIC DNA]</scope>
    <source>
        <strain evidence="16 17">15S00348</strain>
    </source>
</reference>
<feature type="binding site" evidence="13">
    <location>
        <position position="28"/>
    </location>
    <ligand>
        <name>Zn(2+)</name>
        <dbReference type="ChEBI" id="CHEBI:29105"/>
    </ligand>
</feature>
<comment type="cofactor">
    <cofactor evidence="13">
        <name>Zn(2+)</name>
        <dbReference type="ChEBI" id="CHEBI:29105"/>
    </cofactor>
    <text evidence="13">Binds 1 zinc ion per subunit.</text>
</comment>
<feature type="binding site" evidence="13">
    <location>
        <position position="272"/>
    </location>
    <ligand>
        <name>ATP</name>
        <dbReference type="ChEBI" id="CHEBI:30616"/>
    </ligand>
</feature>
<dbReference type="InterPro" id="IPR032678">
    <property type="entry name" value="tRNA-synt_1_cat_dom"/>
</dbReference>
<dbReference type="PANTHER" id="PTHR10890">
    <property type="entry name" value="CYSTEINYL-TRNA SYNTHETASE"/>
    <property type="match status" value="1"/>
</dbReference>
<dbReference type="InterPro" id="IPR015273">
    <property type="entry name" value="Cys-tRNA-synt_Ia_DALR"/>
</dbReference>
<evidence type="ECO:0000256" key="12">
    <source>
        <dbReference type="ARBA" id="ARBA00047398"/>
    </source>
</evidence>
<feature type="binding site" evidence="13">
    <location>
        <position position="241"/>
    </location>
    <ligand>
        <name>Zn(2+)</name>
        <dbReference type="ChEBI" id="CHEBI:29105"/>
    </ligand>
</feature>
<protein>
    <recommendedName>
        <fullName evidence="13">Cysteine--tRNA ligase</fullName>
        <ecNumber evidence="13">6.1.1.16</ecNumber>
    </recommendedName>
    <alternativeName>
        <fullName evidence="13">Cysteinyl-tRNA synthetase</fullName>
        <shortName evidence="13">CysRS</shortName>
    </alternativeName>
</protein>
<evidence type="ECO:0000256" key="9">
    <source>
        <dbReference type="ARBA" id="ARBA00022840"/>
    </source>
</evidence>
<organism evidence="16 17">
    <name type="scientific">Dolosigranulum pigrum</name>
    <dbReference type="NCBI Taxonomy" id="29394"/>
    <lineage>
        <taxon>Bacteria</taxon>
        <taxon>Bacillati</taxon>
        <taxon>Bacillota</taxon>
        <taxon>Bacilli</taxon>
        <taxon>Lactobacillales</taxon>
        <taxon>Carnobacteriaceae</taxon>
        <taxon>Dolosigranulum</taxon>
    </lineage>
</organism>
<gene>
    <name evidence="13" type="primary">cysS</name>
    <name evidence="16" type="ORF">BWX42_08500</name>
</gene>
<dbReference type="Proteomes" id="UP000190409">
    <property type="component" value="Unassembled WGS sequence"/>
</dbReference>
<dbReference type="EMBL" id="MUYF01000003">
    <property type="protein sequence ID" value="OOL81729.1"/>
    <property type="molecule type" value="Genomic_DNA"/>
</dbReference>
<comment type="subcellular location">
    <subcellularLocation>
        <location evidence="1 13">Cytoplasm</location>
    </subcellularLocation>
</comment>
<dbReference type="InterPro" id="IPR014729">
    <property type="entry name" value="Rossmann-like_a/b/a_fold"/>
</dbReference>
<keyword evidence="6 13" id="KW-0479">Metal-binding</keyword>
<proteinExistence type="inferred from homology"/>
<keyword evidence="14" id="KW-0175">Coiled coil</keyword>
<evidence type="ECO:0000256" key="13">
    <source>
        <dbReference type="HAMAP-Rule" id="MF_00041"/>
    </source>
</evidence>
<keyword evidence="9 13" id="KW-0067">ATP-binding</keyword>
<evidence type="ECO:0000256" key="7">
    <source>
        <dbReference type="ARBA" id="ARBA00022741"/>
    </source>
</evidence>
<dbReference type="Pfam" id="PF23493">
    <property type="entry name" value="CysS_C"/>
    <property type="match status" value="1"/>
</dbReference>
<dbReference type="GO" id="GO:0005524">
    <property type="term" value="F:ATP binding"/>
    <property type="evidence" value="ECO:0007669"/>
    <property type="project" value="UniProtKB-UniRule"/>
</dbReference>
<dbReference type="SUPFAM" id="SSF47323">
    <property type="entry name" value="Anticodon-binding domain of a subclass of class I aminoacyl-tRNA synthetases"/>
    <property type="match status" value="1"/>
</dbReference>
<evidence type="ECO:0000256" key="8">
    <source>
        <dbReference type="ARBA" id="ARBA00022833"/>
    </source>
</evidence>
<evidence type="ECO:0000256" key="5">
    <source>
        <dbReference type="ARBA" id="ARBA00022598"/>
    </source>
</evidence>
<dbReference type="GO" id="GO:0004817">
    <property type="term" value="F:cysteine-tRNA ligase activity"/>
    <property type="evidence" value="ECO:0007669"/>
    <property type="project" value="UniProtKB-UniRule"/>
</dbReference>
<keyword evidence="4 13" id="KW-0963">Cytoplasm</keyword>
<dbReference type="GO" id="GO:0005829">
    <property type="term" value="C:cytosol"/>
    <property type="evidence" value="ECO:0007669"/>
    <property type="project" value="TreeGrafter"/>
</dbReference>
<evidence type="ECO:0000256" key="4">
    <source>
        <dbReference type="ARBA" id="ARBA00022490"/>
    </source>
</evidence>
<evidence type="ECO:0000313" key="16">
    <source>
        <dbReference type="EMBL" id="OOL81729.1"/>
    </source>
</evidence>
<feature type="binding site" evidence="13">
    <location>
        <position position="212"/>
    </location>
    <ligand>
        <name>Zn(2+)</name>
        <dbReference type="ChEBI" id="CHEBI:29105"/>
    </ligand>
</feature>
<keyword evidence="8 13" id="KW-0862">Zinc</keyword>
<dbReference type="InterPro" id="IPR015803">
    <property type="entry name" value="Cys-tRNA-ligase"/>
</dbReference>
<keyword evidence="11 13" id="KW-0030">Aminoacyl-tRNA synthetase</keyword>
<dbReference type="Gene3D" id="1.20.120.1910">
    <property type="entry name" value="Cysteine-tRNA ligase, C-terminal anti-codon recognition domain"/>
    <property type="match status" value="1"/>
</dbReference>
<keyword evidence="5 13" id="KW-0436">Ligase</keyword>
<dbReference type="GO" id="GO:0008270">
    <property type="term" value="F:zinc ion binding"/>
    <property type="evidence" value="ECO:0007669"/>
    <property type="project" value="UniProtKB-UniRule"/>
</dbReference>
<dbReference type="InterPro" id="IPR024909">
    <property type="entry name" value="Cys-tRNA/MSH_ligase"/>
</dbReference>
<evidence type="ECO:0000256" key="10">
    <source>
        <dbReference type="ARBA" id="ARBA00022917"/>
    </source>
</evidence>
<dbReference type="HAMAP" id="MF_00041">
    <property type="entry name" value="Cys_tRNA_synth"/>
    <property type="match status" value="1"/>
</dbReference>
<dbReference type="GO" id="GO:0006423">
    <property type="term" value="P:cysteinyl-tRNA aminoacylation"/>
    <property type="evidence" value="ECO:0007669"/>
    <property type="project" value="UniProtKB-UniRule"/>
</dbReference>
<keyword evidence="10 13" id="KW-0648">Protein biosynthesis</keyword>
<dbReference type="PRINTS" id="PR00983">
    <property type="entry name" value="TRNASYNTHCYS"/>
</dbReference>
<comment type="catalytic activity">
    <reaction evidence="12 13">
        <text>tRNA(Cys) + L-cysteine + ATP = L-cysteinyl-tRNA(Cys) + AMP + diphosphate</text>
        <dbReference type="Rhea" id="RHEA:17773"/>
        <dbReference type="Rhea" id="RHEA-COMP:9661"/>
        <dbReference type="Rhea" id="RHEA-COMP:9679"/>
        <dbReference type="ChEBI" id="CHEBI:30616"/>
        <dbReference type="ChEBI" id="CHEBI:33019"/>
        <dbReference type="ChEBI" id="CHEBI:35235"/>
        <dbReference type="ChEBI" id="CHEBI:78442"/>
        <dbReference type="ChEBI" id="CHEBI:78517"/>
        <dbReference type="ChEBI" id="CHEBI:456215"/>
        <dbReference type="EC" id="6.1.1.16"/>
    </reaction>
</comment>
<evidence type="ECO:0000256" key="3">
    <source>
        <dbReference type="ARBA" id="ARBA00011245"/>
    </source>
</evidence>
<dbReference type="AlphaFoldDB" id="A0A1S8KPS4"/>
<dbReference type="InterPro" id="IPR009080">
    <property type="entry name" value="tRNAsynth_Ia_anticodon-bd"/>
</dbReference>
<comment type="similarity">
    <text evidence="2 13">Belongs to the class-I aminoacyl-tRNA synthetase family.</text>
</comment>
<evidence type="ECO:0000256" key="1">
    <source>
        <dbReference type="ARBA" id="ARBA00004496"/>
    </source>
</evidence>
<evidence type="ECO:0000259" key="15">
    <source>
        <dbReference type="SMART" id="SM00840"/>
    </source>
</evidence>
<dbReference type="CDD" id="cd00672">
    <property type="entry name" value="CysRS_core"/>
    <property type="match status" value="1"/>
</dbReference>
<evidence type="ECO:0000256" key="2">
    <source>
        <dbReference type="ARBA" id="ARBA00005594"/>
    </source>
</evidence>